<comment type="caution">
    <text evidence="1">The sequence shown here is derived from an EMBL/GenBank/DDBJ whole genome shotgun (WGS) entry which is preliminary data.</text>
</comment>
<accession>A0A7J7IRU6</accession>
<sequence>MLNHPGRTISIHDVGGLLGDAYPKAFTPCNITSGFRVAGIYPFNPDVFGEDEFLPSAATDRPDPNIGER</sequence>
<keyword evidence="2" id="KW-1185">Reference proteome</keyword>
<protein>
    <submittedName>
        <fullName evidence="1">Uncharacterized protein</fullName>
    </submittedName>
</protein>
<dbReference type="OrthoDB" id="6273063at2759"/>
<evidence type="ECO:0000313" key="1">
    <source>
        <dbReference type="EMBL" id="KAF6016672.1"/>
    </source>
</evidence>
<dbReference type="Proteomes" id="UP000593567">
    <property type="component" value="Unassembled WGS sequence"/>
</dbReference>
<name>A0A7J7IRU6_BUGNE</name>
<proteinExistence type="predicted"/>
<organism evidence="1 2">
    <name type="scientific">Bugula neritina</name>
    <name type="common">Brown bryozoan</name>
    <name type="synonym">Sertularia neritina</name>
    <dbReference type="NCBI Taxonomy" id="10212"/>
    <lineage>
        <taxon>Eukaryota</taxon>
        <taxon>Metazoa</taxon>
        <taxon>Spiralia</taxon>
        <taxon>Lophotrochozoa</taxon>
        <taxon>Bryozoa</taxon>
        <taxon>Gymnolaemata</taxon>
        <taxon>Cheilostomatida</taxon>
        <taxon>Flustrina</taxon>
        <taxon>Buguloidea</taxon>
        <taxon>Bugulidae</taxon>
        <taxon>Bugula</taxon>
    </lineage>
</organism>
<evidence type="ECO:0000313" key="2">
    <source>
        <dbReference type="Proteomes" id="UP000593567"/>
    </source>
</evidence>
<dbReference type="EMBL" id="VXIV02003489">
    <property type="protein sequence ID" value="KAF6016672.1"/>
    <property type="molecule type" value="Genomic_DNA"/>
</dbReference>
<gene>
    <name evidence="1" type="ORF">EB796_025016</name>
</gene>
<dbReference type="AlphaFoldDB" id="A0A7J7IRU6"/>
<reference evidence="1" key="1">
    <citation type="submission" date="2020-06" db="EMBL/GenBank/DDBJ databases">
        <title>Draft genome of Bugula neritina, a colonial animal packing powerful symbionts and potential medicines.</title>
        <authorList>
            <person name="Rayko M."/>
        </authorList>
    </citation>
    <scope>NUCLEOTIDE SEQUENCE [LARGE SCALE GENOMIC DNA]</scope>
    <source>
        <strain evidence="1">Kwan_BN1</strain>
    </source>
</reference>